<gene>
    <name evidence="2" type="ORF">FF125_12925</name>
</gene>
<evidence type="ECO:0008006" key="4">
    <source>
        <dbReference type="Google" id="ProtNLM"/>
    </source>
</evidence>
<dbReference type="AlphaFoldDB" id="A0A5B7TW24"/>
<evidence type="ECO:0000313" key="2">
    <source>
        <dbReference type="EMBL" id="QCX39296.1"/>
    </source>
</evidence>
<dbReference type="Proteomes" id="UP000306229">
    <property type="component" value="Chromosome"/>
</dbReference>
<evidence type="ECO:0000256" key="1">
    <source>
        <dbReference type="SAM" id="SignalP"/>
    </source>
</evidence>
<feature type="chain" id="PRO_5022658350" description="TonB C-terminal domain-containing protein" evidence="1">
    <location>
        <begin position="27"/>
        <end position="115"/>
    </location>
</feature>
<dbReference type="OrthoDB" id="1446130at2"/>
<feature type="signal peptide" evidence="1">
    <location>
        <begin position="1"/>
        <end position="26"/>
    </location>
</feature>
<reference evidence="2 3" key="1">
    <citation type="submission" date="2019-05" db="EMBL/GenBank/DDBJ databases">
        <title>Algicella ahnfeltiae gen. nov., sp. nov., a novel marine bacterium of the family Flavobacteriaceae isolated from a red alga.</title>
        <authorList>
            <person name="Nedashkovskaya O.I."/>
            <person name="Kukhlevskiy A.D."/>
            <person name="Kim S.-G."/>
            <person name="Zhukova N.V."/>
            <person name="Mikhailov V.V."/>
        </authorList>
    </citation>
    <scope>NUCLEOTIDE SEQUENCE [LARGE SCALE GENOMIC DNA]</scope>
    <source>
        <strain evidence="2 3">10Alg115</strain>
    </source>
</reference>
<sequence length="115" mass="13080">MKKLKLVSLSLALFVGSLTYASNAEADTKSEIRSQIISLLDQKEVNIDSDELVAKVSFMLNEKSELVIISVRSKNDKKNNSIIDTYIKKHLNYKKVKVNNLKVGKVYEMPFKMVK</sequence>
<protein>
    <recommendedName>
        <fullName evidence="4">TonB C-terminal domain-containing protein</fullName>
    </recommendedName>
</protein>
<accession>A0A5B7TW24</accession>
<keyword evidence="3" id="KW-1185">Reference proteome</keyword>
<organism evidence="2 3">
    <name type="scientific">Aureibaculum algae</name>
    <dbReference type="NCBI Taxonomy" id="2584122"/>
    <lineage>
        <taxon>Bacteria</taxon>
        <taxon>Pseudomonadati</taxon>
        <taxon>Bacteroidota</taxon>
        <taxon>Flavobacteriia</taxon>
        <taxon>Flavobacteriales</taxon>
        <taxon>Flavobacteriaceae</taxon>
        <taxon>Aureibaculum</taxon>
    </lineage>
</organism>
<evidence type="ECO:0000313" key="3">
    <source>
        <dbReference type="Proteomes" id="UP000306229"/>
    </source>
</evidence>
<keyword evidence="1" id="KW-0732">Signal</keyword>
<dbReference type="RefSeq" id="WP_138950156.1">
    <property type="nucleotide sequence ID" value="NZ_CP040749.1"/>
</dbReference>
<dbReference type="EMBL" id="CP040749">
    <property type="protein sequence ID" value="QCX39296.1"/>
    <property type="molecule type" value="Genomic_DNA"/>
</dbReference>
<dbReference type="KEGG" id="fbe:FF125_12925"/>
<name>A0A5B7TW24_9FLAO</name>
<proteinExistence type="predicted"/>